<feature type="region of interest" description="Disordered" evidence="3">
    <location>
        <begin position="70"/>
        <end position="91"/>
    </location>
</feature>
<dbReference type="PANTHER" id="PTHR43877">
    <property type="entry name" value="AMINOALKYLPHOSPHONATE N-ACETYLTRANSFERASE-RELATED-RELATED"/>
    <property type="match status" value="1"/>
</dbReference>
<dbReference type="GO" id="GO:0016747">
    <property type="term" value="F:acyltransferase activity, transferring groups other than amino-acyl groups"/>
    <property type="evidence" value="ECO:0007669"/>
    <property type="project" value="InterPro"/>
</dbReference>
<evidence type="ECO:0000256" key="1">
    <source>
        <dbReference type="ARBA" id="ARBA00022679"/>
    </source>
</evidence>
<dbReference type="AlphaFoldDB" id="A0A3R7HL50"/>
<reference evidence="5 6" key="1">
    <citation type="submission" date="2018-09" db="EMBL/GenBank/DDBJ databases">
        <title>Genomic Encyclopedia of Archaeal and Bacterial Type Strains, Phase II (KMG-II): from individual species to whole genera.</title>
        <authorList>
            <person name="Goeker M."/>
        </authorList>
    </citation>
    <scope>NUCLEOTIDE SEQUENCE [LARGE SCALE GENOMIC DNA]</scope>
    <source>
        <strain evidence="5 6">DSM 13151</strain>
    </source>
</reference>
<evidence type="ECO:0000256" key="2">
    <source>
        <dbReference type="ARBA" id="ARBA00023315"/>
    </source>
</evidence>
<dbReference type="Proteomes" id="UP000283805">
    <property type="component" value="Unassembled WGS sequence"/>
</dbReference>
<evidence type="ECO:0000256" key="3">
    <source>
        <dbReference type="SAM" id="MobiDB-lite"/>
    </source>
</evidence>
<dbReference type="InterPro" id="IPR000182">
    <property type="entry name" value="GNAT_dom"/>
</dbReference>
<evidence type="ECO:0000313" key="6">
    <source>
        <dbReference type="Proteomes" id="UP000283805"/>
    </source>
</evidence>
<gene>
    <name evidence="5" type="ORF">ATJ93_1369</name>
</gene>
<dbReference type="EMBL" id="RAPO01000001">
    <property type="protein sequence ID" value="RKD98362.1"/>
    <property type="molecule type" value="Genomic_DNA"/>
</dbReference>
<dbReference type="SUPFAM" id="SSF55729">
    <property type="entry name" value="Acyl-CoA N-acyltransferases (Nat)"/>
    <property type="match status" value="1"/>
</dbReference>
<name>A0A3R7HL50_9EURY</name>
<keyword evidence="1 5" id="KW-0808">Transferase</keyword>
<dbReference type="OrthoDB" id="11597at2157"/>
<dbReference type="Pfam" id="PF00583">
    <property type="entry name" value="Acetyltransf_1"/>
    <property type="match status" value="1"/>
</dbReference>
<protein>
    <submittedName>
        <fullName evidence="5">Acetyltransferase (GNAT) family protein</fullName>
    </submittedName>
</protein>
<feature type="compositionally biased region" description="Low complexity" evidence="3">
    <location>
        <begin position="82"/>
        <end position="91"/>
    </location>
</feature>
<accession>A0A3R7HL50</accession>
<evidence type="ECO:0000259" key="4">
    <source>
        <dbReference type="PROSITE" id="PS51186"/>
    </source>
</evidence>
<dbReference type="Gene3D" id="3.40.630.30">
    <property type="match status" value="1"/>
</dbReference>
<evidence type="ECO:0000313" key="5">
    <source>
        <dbReference type="EMBL" id="RKD98362.1"/>
    </source>
</evidence>
<dbReference type="PANTHER" id="PTHR43877:SF2">
    <property type="entry name" value="AMINOALKYLPHOSPHONATE N-ACETYLTRANSFERASE-RELATED"/>
    <property type="match status" value="1"/>
</dbReference>
<proteinExistence type="predicted"/>
<keyword evidence="6" id="KW-1185">Reference proteome</keyword>
<dbReference type="PROSITE" id="PS51186">
    <property type="entry name" value="GNAT"/>
    <property type="match status" value="1"/>
</dbReference>
<organism evidence="5 6">
    <name type="scientific">Halopiger aswanensis</name>
    <dbReference type="NCBI Taxonomy" id="148449"/>
    <lineage>
        <taxon>Archaea</taxon>
        <taxon>Methanobacteriati</taxon>
        <taxon>Methanobacteriota</taxon>
        <taxon>Stenosarchaea group</taxon>
        <taxon>Halobacteria</taxon>
        <taxon>Halobacteriales</taxon>
        <taxon>Natrialbaceae</taxon>
        <taxon>Halopiger</taxon>
    </lineage>
</organism>
<dbReference type="InterPro" id="IPR016181">
    <property type="entry name" value="Acyl_CoA_acyltransferase"/>
</dbReference>
<dbReference type="RefSeq" id="WP_120243793.1">
    <property type="nucleotide sequence ID" value="NZ_RAPO01000001.1"/>
</dbReference>
<dbReference type="CDD" id="cd04301">
    <property type="entry name" value="NAT_SF"/>
    <property type="match status" value="1"/>
</dbReference>
<comment type="caution">
    <text evidence="5">The sequence shown here is derived from an EMBL/GenBank/DDBJ whole genome shotgun (WGS) entry which is preliminary data.</text>
</comment>
<dbReference type="InterPro" id="IPR050832">
    <property type="entry name" value="Bact_Acetyltransf"/>
</dbReference>
<feature type="domain" description="N-acetyltransferase" evidence="4">
    <location>
        <begin position="52"/>
        <end position="191"/>
    </location>
</feature>
<sequence>MDWTIRQATTDAAPVVREIARESWHAAYDDILGAETVADVTDDWYAIAELEESIRNSRETDDETFLLAVPADTNDDSDTDTAPDATAGSDAGVGAEIEGFAHAGLHPDDPAAAYLVRLYVRPDTWGEGAGTALLERIEAAFEPTCDRLRLTVLADNEIGVSFYESAGFERVQTRRSDLADGVDECIYEKRL</sequence>
<keyword evidence="2" id="KW-0012">Acyltransferase</keyword>